<gene>
    <name evidence="2" type="ORF">COU35_03965</name>
</gene>
<dbReference type="InterPro" id="IPR001296">
    <property type="entry name" value="Glyco_trans_1"/>
</dbReference>
<evidence type="ECO:0000313" key="2">
    <source>
        <dbReference type="EMBL" id="PIR74187.1"/>
    </source>
</evidence>
<evidence type="ECO:0000259" key="1">
    <source>
        <dbReference type="Pfam" id="PF00534"/>
    </source>
</evidence>
<dbReference type="CDD" id="cd03801">
    <property type="entry name" value="GT4_PimA-like"/>
    <property type="match status" value="1"/>
</dbReference>
<organism evidence="2 3">
    <name type="scientific">Candidatus Magasanikbacteria bacterium CG10_big_fil_rev_8_21_14_0_10_47_10</name>
    <dbReference type="NCBI Taxonomy" id="1974652"/>
    <lineage>
        <taxon>Bacteria</taxon>
        <taxon>Candidatus Magasanikiibacteriota</taxon>
    </lineage>
</organism>
<dbReference type="Pfam" id="PF13692">
    <property type="entry name" value="Glyco_trans_1_4"/>
    <property type="match status" value="1"/>
</dbReference>
<protein>
    <recommendedName>
        <fullName evidence="1">Glycosyl transferase family 1 domain-containing protein</fullName>
    </recommendedName>
</protein>
<dbReference type="Gene3D" id="3.40.50.2000">
    <property type="entry name" value="Glycogen Phosphorylase B"/>
    <property type="match status" value="4"/>
</dbReference>
<evidence type="ECO:0000313" key="3">
    <source>
        <dbReference type="Proteomes" id="UP000230154"/>
    </source>
</evidence>
<reference evidence="3" key="1">
    <citation type="submission" date="2017-09" db="EMBL/GenBank/DDBJ databases">
        <title>Depth-based differentiation of microbial function through sediment-hosted aquifers and enrichment of novel symbionts in the deep terrestrial subsurface.</title>
        <authorList>
            <person name="Probst A.J."/>
            <person name="Ladd B."/>
            <person name="Jarett J.K."/>
            <person name="Geller-Mcgrath D.E."/>
            <person name="Sieber C.M.K."/>
            <person name="Emerson J.B."/>
            <person name="Anantharaman K."/>
            <person name="Thomas B.C."/>
            <person name="Malmstrom R."/>
            <person name="Stieglmeier M."/>
            <person name="Klingl A."/>
            <person name="Woyke T."/>
            <person name="Ryan C.M."/>
            <person name="Banfield J.F."/>
        </authorList>
    </citation>
    <scope>NUCLEOTIDE SEQUENCE [LARGE SCALE GENOMIC DNA]</scope>
</reference>
<dbReference type="AlphaFoldDB" id="A0A2H0TRZ8"/>
<name>A0A2H0TRZ8_9BACT</name>
<accession>A0A2H0TRZ8</accession>
<dbReference type="PANTHER" id="PTHR12526">
    <property type="entry name" value="GLYCOSYLTRANSFERASE"/>
    <property type="match status" value="1"/>
</dbReference>
<dbReference type="Proteomes" id="UP000230154">
    <property type="component" value="Unassembled WGS sequence"/>
</dbReference>
<comment type="caution">
    <text evidence="2">The sequence shown here is derived from an EMBL/GenBank/DDBJ whole genome shotgun (WGS) entry which is preliminary data.</text>
</comment>
<proteinExistence type="predicted"/>
<dbReference type="EMBL" id="PFCB01000028">
    <property type="protein sequence ID" value="PIR74187.1"/>
    <property type="molecule type" value="Genomic_DNA"/>
</dbReference>
<feature type="domain" description="Glycosyl transferase family 1" evidence="1">
    <location>
        <begin position="553"/>
        <end position="727"/>
    </location>
</feature>
<dbReference type="GO" id="GO:0016757">
    <property type="term" value="F:glycosyltransferase activity"/>
    <property type="evidence" value="ECO:0007669"/>
    <property type="project" value="InterPro"/>
</dbReference>
<dbReference type="SUPFAM" id="SSF53756">
    <property type="entry name" value="UDP-Glycosyltransferase/glycogen phosphorylase"/>
    <property type="match status" value="2"/>
</dbReference>
<dbReference type="Pfam" id="PF00534">
    <property type="entry name" value="Glycos_transf_1"/>
    <property type="match status" value="1"/>
</dbReference>
<sequence>MKLAYIANLTIPSQKASGYQITKMCEQFAMHGADVTVYLPTRKQEVDATIFDYYGLKKDSFHVERIKSYDFLRWHPKIGKISFHLQTMWFLLQLFFFKLDKDTLVYTRQPEVAWVFGLRGFKTAFEVHRVFATKQWAFQLFTKRVTHVIAVTEGLKQQYKKMHPSRDILIQPDAVDMDIFASDISIEQARQQAGLGMLLGSYVVGYFGRFSTMGMQKGIDSILESLVSVPTAHFLCVGGTDTDIAHYTRKADALGVKKRVHFKGFVTRREVALYQKACNALLMPFPYTEHFAYCMSPLKMFEYMASKRPIIASDLPSVREILADQKNALLVKPGDSKSLAHAIRDIQNNTSVSTRLCLQAFEDVQRYTWYARADHILTRMREQKAHLLYATSITFPLSTGSGAQIAAMSRAFGKQHDCEFVLGVKKLRSGGEEFDIQECNAPNSLLRAFQYIQYAREQHITHVYCREPRLLLLVSVLILLFRLRIKTVYEIHEMPRNGIDQVVERFLSRTVDTIIFVTQHLEKTYADTYARKKQTHVFPDAVDPAIFDIPTTKEQARDAFGLPQEKFIIGYMGRFKTLEMDKGIADILSALKQLDSNVMFLAVGGKKRHREEYQQMAEEIGVGDRVLLVEHFAQPVIARYQKACDVLLMPFPWTEHFAYFMSPLKMFEYMASNRPILASDLPSVREVLSEERAFFCQPGDPNSIARAVNGLRHSRESANAAAQRAYRLVMDTYTWERRVKRILDTI</sequence>